<dbReference type="AlphaFoldDB" id="A0AAW2DJS4"/>
<evidence type="ECO:0000256" key="2">
    <source>
        <dbReference type="SAM" id="Phobius"/>
    </source>
</evidence>
<proteinExistence type="predicted"/>
<reference evidence="3 4" key="1">
    <citation type="submission" date="2024-01" db="EMBL/GenBank/DDBJ databases">
        <title>A telomere-to-telomere, gap-free genome of sweet tea (Lithocarpus litseifolius).</title>
        <authorList>
            <person name="Zhou J."/>
        </authorList>
    </citation>
    <scope>NUCLEOTIDE SEQUENCE [LARGE SCALE GENOMIC DNA]</scope>
    <source>
        <strain evidence="3">Zhou-2022a</strain>
        <tissue evidence="3">Leaf</tissue>
    </source>
</reference>
<organism evidence="3 4">
    <name type="scientific">Lithocarpus litseifolius</name>
    <dbReference type="NCBI Taxonomy" id="425828"/>
    <lineage>
        <taxon>Eukaryota</taxon>
        <taxon>Viridiplantae</taxon>
        <taxon>Streptophyta</taxon>
        <taxon>Embryophyta</taxon>
        <taxon>Tracheophyta</taxon>
        <taxon>Spermatophyta</taxon>
        <taxon>Magnoliopsida</taxon>
        <taxon>eudicotyledons</taxon>
        <taxon>Gunneridae</taxon>
        <taxon>Pentapetalae</taxon>
        <taxon>rosids</taxon>
        <taxon>fabids</taxon>
        <taxon>Fagales</taxon>
        <taxon>Fagaceae</taxon>
        <taxon>Lithocarpus</taxon>
    </lineage>
</organism>
<sequence length="382" mass="42770">MASFSSRKKRERSSTPSEGEGSSTRSAPGEVQEVVDRLAFPLRDPWYIPSLFFPQVFSGQPGFTSSTQTPDPREILDLQISEAIPIFFDFVPKKISSWSSWVDKELSDGFKDAKGLRHLVRRWSPSLHIFFFFVGELTITLEDVVNNFLLPMFGEKNPFDISLSETSERSEGQEDKHPMMAEVITQAHEEALPQGSGTKEPELAITKEAKGLAPNVQTIEAQTRIPQTIQRPESPPVLEGGDITMKEAPEMTVLDLSSGLPIFLSRFDSLEFNSLPISQFHLFGPPFANFLGGVFLANILMELLCVVLISLMDSFLNSLSEGRLLEWRGVVQDLIKAKLNLSFLLEYLRSLAHTLFQRKASKNLDTEIVIAEEALARAHKVL</sequence>
<protein>
    <submittedName>
        <fullName evidence="3">Uncharacterized protein</fullName>
    </submittedName>
</protein>
<feature type="compositionally biased region" description="Low complexity" evidence="1">
    <location>
        <begin position="14"/>
        <end position="26"/>
    </location>
</feature>
<feature type="compositionally biased region" description="Basic residues" evidence="1">
    <location>
        <begin position="1"/>
        <end position="11"/>
    </location>
</feature>
<keyword evidence="2" id="KW-0472">Membrane</keyword>
<accession>A0AAW2DJS4</accession>
<keyword evidence="2" id="KW-0812">Transmembrane</keyword>
<dbReference type="EMBL" id="JAZDWU010000002">
    <property type="protein sequence ID" value="KAL0010920.1"/>
    <property type="molecule type" value="Genomic_DNA"/>
</dbReference>
<evidence type="ECO:0000256" key="1">
    <source>
        <dbReference type="SAM" id="MobiDB-lite"/>
    </source>
</evidence>
<keyword evidence="2" id="KW-1133">Transmembrane helix</keyword>
<dbReference type="Proteomes" id="UP001459277">
    <property type="component" value="Unassembled WGS sequence"/>
</dbReference>
<evidence type="ECO:0000313" key="4">
    <source>
        <dbReference type="Proteomes" id="UP001459277"/>
    </source>
</evidence>
<evidence type="ECO:0000313" key="3">
    <source>
        <dbReference type="EMBL" id="KAL0010920.1"/>
    </source>
</evidence>
<keyword evidence="4" id="KW-1185">Reference proteome</keyword>
<comment type="caution">
    <text evidence="3">The sequence shown here is derived from an EMBL/GenBank/DDBJ whole genome shotgun (WGS) entry which is preliminary data.</text>
</comment>
<feature type="transmembrane region" description="Helical" evidence="2">
    <location>
        <begin position="287"/>
        <end position="312"/>
    </location>
</feature>
<feature type="region of interest" description="Disordered" evidence="1">
    <location>
        <begin position="1"/>
        <end position="30"/>
    </location>
</feature>
<name>A0AAW2DJS4_9ROSI</name>
<gene>
    <name evidence="3" type="ORF">SO802_006028</name>
</gene>